<evidence type="ECO:0000313" key="2">
    <source>
        <dbReference type="EMBL" id="MBK7274352.1"/>
    </source>
</evidence>
<dbReference type="AlphaFoldDB" id="A0A935ILZ9"/>
<evidence type="ECO:0000313" key="3">
    <source>
        <dbReference type="Proteomes" id="UP000726105"/>
    </source>
</evidence>
<accession>A0A935ILZ9</accession>
<name>A0A935ILZ9_9MICO</name>
<organism evidence="2 3">
    <name type="scientific">Candidatus Phosphoribacter hodrii</name>
    <dbReference type="NCBI Taxonomy" id="2953743"/>
    <lineage>
        <taxon>Bacteria</taxon>
        <taxon>Bacillati</taxon>
        <taxon>Actinomycetota</taxon>
        <taxon>Actinomycetes</taxon>
        <taxon>Micrococcales</taxon>
        <taxon>Dermatophilaceae</taxon>
        <taxon>Candidatus Phosphoribacter</taxon>
    </lineage>
</organism>
<sequence>MCYRPCIEGEVAADAPMPTGRPLGGQGLGPEGHQIDPTKPSKATDALSERLGAIHPDLTWQFGAGEGSQHCLTVSSGGVAQVRPLAERWLRAAPRPDETWEFRSSQQRDPNALTNVLEIAGHRLDLSDTRFHVESDADDLRIHVGVHHPAYASLAEEVRGQVTFLLLDWLLGEDDVERWVGHVVSLTEAPAGLVIGREVVAAVSDIAARREPDEWTMGQWEDRDGAPGLARFRRGVRWIDHPMLDRHQVLSAGYAAQDNGLPADSTVLDQLRHVESELESVLGSRGLIVAIESHRGVRTCHAYTDGDDQNVDAALAEAAPRWGATLAARPDPAWTEVRQFTG</sequence>
<protein>
    <recommendedName>
        <fullName evidence="4">DUF695 domain-containing protein</fullName>
    </recommendedName>
</protein>
<comment type="caution">
    <text evidence="2">The sequence shown here is derived from an EMBL/GenBank/DDBJ whole genome shotgun (WGS) entry which is preliminary data.</text>
</comment>
<dbReference type="EMBL" id="JADJIB010000005">
    <property type="protein sequence ID" value="MBK7274352.1"/>
    <property type="molecule type" value="Genomic_DNA"/>
</dbReference>
<reference evidence="2 3" key="1">
    <citation type="submission" date="2020-10" db="EMBL/GenBank/DDBJ databases">
        <title>Connecting structure to function with the recovery of over 1000 high-quality activated sludge metagenome-assembled genomes encoding full-length rRNA genes using long-read sequencing.</title>
        <authorList>
            <person name="Singleton C.M."/>
            <person name="Petriglieri F."/>
            <person name="Kristensen J.M."/>
            <person name="Kirkegaard R.H."/>
            <person name="Michaelsen T.Y."/>
            <person name="Andersen M.H."/>
            <person name="Karst S.M."/>
            <person name="Dueholm M.S."/>
            <person name="Nielsen P.H."/>
            <person name="Albertsen M."/>
        </authorList>
    </citation>
    <scope>NUCLEOTIDE SEQUENCE [LARGE SCALE GENOMIC DNA]</scope>
    <source>
        <strain evidence="2">Ega_18-Q3-R5-49_MAXAC.001</strain>
    </source>
</reference>
<dbReference type="Proteomes" id="UP000726105">
    <property type="component" value="Unassembled WGS sequence"/>
</dbReference>
<feature type="region of interest" description="Disordered" evidence="1">
    <location>
        <begin position="13"/>
        <end position="43"/>
    </location>
</feature>
<proteinExistence type="predicted"/>
<evidence type="ECO:0000256" key="1">
    <source>
        <dbReference type="SAM" id="MobiDB-lite"/>
    </source>
</evidence>
<gene>
    <name evidence="2" type="ORF">IPI13_14685</name>
</gene>
<evidence type="ECO:0008006" key="4">
    <source>
        <dbReference type="Google" id="ProtNLM"/>
    </source>
</evidence>